<dbReference type="AlphaFoldDB" id="A0A8S9KB08"/>
<evidence type="ECO:0000313" key="1">
    <source>
        <dbReference type="EMBL" id="KAF2590713.1"/>
    </source>
</evidence>
<gene>
    <name evidence="1" type="ORF">F2Q70_00039374</name>
</gene>
<protein>
    <submittedName>
        <fullName evidence="1">Uncharacterized protein</fullName>
    </submittedName>
</protein>
<organism evidence="1">
    <name type="scientific">Brassica cretica</name>
    <name type="common">Mustard</name>
    <dbReference type="NCBI Taxonomy" id="69181"/>
    <lineage>
        <taxon>Eukaryota</taxon>
        <taxon>Viridiplantae</taxon>
        <taxon>Streptophyta</taxon>
        <taxon>Embryophyta</taxon>
        <taxon>Tracheophyta</taxon>
        <taxon>Spermatophyta</taxon>
        <taxon>Magnoliopsida</taxon>
        <taxon>eudicotyledons</taxon>
        <taxon>Gunneridae</taxon>
        <taxon>Pentapetalae</taxon>
        <taxon>rosids</taxon>
        <taxon>malvids</taxon>
        <taxon>Brassicales</taxon>
        <taxon>Brassicaceae</taxon>
        <taxon>Brassiceae</taxon>
        <taxon>Brassica</taxon>
    </lineage>
</organism>
<proteinExistence type="predicted"/>
<sequence length="195" mass="20426">MRSLTLVTPESSPASSFTASLAPKSLQLVVECPQVWWNSQKVFLSYPGLRVHVLPKYRFSSSSVIGLSNGESSRAERLLVLLGCMSGSSSVSSETSLGSKLTGSTSSTFVSLMGGLSSGVVKSSLFPQIFVVPRGWIARVLAVKVANIFLNSSSVLALAGALAAETSAAGVLRLVLLPPLRGVYRLFVSSVVMSG</sequence>
<reference evidence="1" key="1">
    <citation type="submission" date="2019-12" db="EMBL/GenBank/DDBJ databases">
        <title>Genome sequencing and annotation of Brassica cretica.</title>
        <authorList>
            <person name="Studholme D.J."/>
            <person name="Sarris P.F."/>
        </authorList>
    </citation>
    <scope>NUCLEOTIDE SEQUENCE</scope>
    <source>
        <strain evidence="1">PFS-102/07</strain>
        <tissue evidence="1">Leaf</tissue>
    </source>
</reference>
<name>A0A8S9KB08_BRACR</name>
<accession>A0A8S9KB08</accession>
<comment type="caution">
    <text evidence="1">The sequence shown here is derived from an EMBL/GenBank/DDBJ whole genome shotgun (WGS) entry which is preliminary data.</text>
</comment>
<dbReference type="EMBL" id="QGKY02000190">
    <property type="protein sequence ID" value="KAF2590713.1"/>
    <property type="molecule type" value="Genomic_DNA"/>
</dbReference>